<feature type="region of interest" description="Disordered" evidence="1">
    <location>
        <begin position="47"/>
        <end position="85"/>
    </location>
</feature>
<reference evidence="2" key="4">
    <citation type="submission" date="2025-09" db="UniProtKB">
        <authorList>
            <consortium name="Ensembl"/>
        </authorList>
    </citation>
    <scope>IDENTIFICATION</scope>
    <source>
        <strain evidence="2">C57BL/6J</strain>
    </source>
</reference>
<reference evidence="2" key="3">
    <citation type="submission" date="2025-08" db="UniProtKB">
        <authorList>
            <consortium name="Ensembl"/>
        </authorList>
    </citation>
    <scope>IDENTIFICATION</scope>
    <source>
        <strain evidence="2">C57BL/6J</strain>
    </source>
</reference>
<sequence>MCPGRHGILSGGRGAERSGPALAPALCSAGEGSIGARQEEGSGLAFSRAIQRQRGGPLPPGPLPGKMVGPWFPAPPRREKKGAQPLALPSEQWLNSWTILQVSVGNTTCLCQRKEEQPMSTVITEGNLQRCTCTQILGTVRNKETAEARHLLD</sequence>
<organism evidence="2 4">
    <name type="scientific">Mus musculus</name>
    <name type="common">Mouse</name>
    <dbReference type="NCBI Taxonomy" id="10090"/>
    <lineage>
        <taxon>Eukaryota</taxon>
        <taxon>Metazoa</taxon>
        <taxon>Chordata</taxon>
        <taxon>Craniata</taxon>
        <taxon>Vertebrata</taxon>
        <taxon>Euteleostomi</taxon>
        <taxon>Mammalia</taxon>
        <taxon>Eutheria</taxon>
        <taxon>Euarchontoglires</taxon>
        <taxon>Glires</taxon>
        <taxon>Rodentia</taxon>
        <taxon>Myomorpha</taxon>
        <taxon>Muroidea</taxon>
        <taxon>Muridae</taxon>
        <taxon>Murinae</taxon>
        <taxon>Mus</taxon>
        <taxon>Mus</taxon>
    </lineage>
</organism>
<dbReference type="Ensembl" id="ENSMUST00000143581.2">
    <property type="protein sequence ID" value="ENSMUSP00000115021.2"/>
    <property type="gene ID" value="ENSMUSG00000031023.6"/>
</dbReference>
<evidence type="ECO:0000256" key="1">
    <source>
        <dbReference type="SAM" id="MobiDB-lite"/>
    </source>
</evidence>
<protein>
    <submittedName>
        <fullName evidence="2">A kinase interacting protein 1</fullName>
    </submittedName>
</protein>
<evidence type="ECO:0000313" key="4">
    <source>
        <dbReference type="Proteomes" id="UP000000589"/>
    </source>
</evidence>
<accession>D3YXP0</accession>
<dbReference type="AGR" id="MGI:3041226"/>
<dbReference type="Bgee" id="ENSMUSG00000031023">
    <property type="expression patterns" value="Expressed in right kidney and 225 other cell types or tissues"/>
</dbReference>
<proteinExistence type="predicted"/>
<dbReference type="MGI" id="MGI:3041226">
    <property type="gene designation" value="Akip1"/>
</dbReference>
<evidence type="ECO:0000313" key="3">
    <source>
        <dbReference type="MGI" id="MGI:3041226"/>
    </source>
</evidence>
<dbReference type="GeneTree" id="ENSGT00390000017064"/>
<reference evidence="2 4" key="1">
    <citation type="journal article" date="2009" name="PLoS Biol.">
        <title>Lineage-specific biology revealed by a finished genome assembly of the mouse.</title>
        <authorList>
            <consortium name="Mouse Genome Sequencing Consortium"/>
            <person name="Church D.M."/>
            <person name="Goodstadt L."/>
            <person name="Hillier L.W."/>
            <person name="Zody M.C."/>
            <person name="Goldstein S."/>
            <person name="She X."/>
            <person name="Bult C.J."/>
            <person name="Agarwala R."/>
            <person name="Cherry J.L."/>
            <person name="DiCuccio M."/>
            <person name="Hlavina W."/>
            <person name="Kapustin Y."/>
            <person name="Meric P."/>
            <person name="Maglott D."/>
            <person name="Birtle Z."/>
            <person name="Marques A.C."/>
            <person name="Graves T."/>
            <person name="Zhou S."/>
            <person name="Teague B."/>
            <person name="Potamousis K."/>
            <person name="Churas C."/>
            <person name="Place M."/>
            <person name="Herschleb J."/>
            <person name="Runnheim R."/>
            <person name="Forrest D."/>
            <person name="Amos-Landgraf J."/>
            <person name="Schwartz D.C."/>
            <person name="Cheng Z."/>
            <person name="Lindblad-Toh K."/>
            <person name="Eichler E.E."/>
            <person name="Ponting C.P."/>
        </authorList>
    </citation>
    <scope>NUCLEOTIDE SEQUENCE [LARGE SCALE GENOMIC DNA]</scope>
    <source>
        <strain evidence="2 4">C57BL/6J</strain>
    </source>
</reference>
<dbReference type="AlphaFoldDB" id="D3YXP0"/>
<keyword evidence="4" id="KW-1185">Reference proteome</keyword>
<dbReference type="ExpressionAtlas" id="D3YXP0">
    <property type="expression patterns" value="baseline and differential"/>
</dbReference>
<dbReference type="Antibodypedia" id="24164">
    <property type="antibodies" value="240 antibodies from 26 providers"/>
</dbReference>
<reference evidence="2 4" key="2">
    <citation type="journal article" date="2011" name="PLoS Biol.">
        <title>Modernizing reference genome assemblies.</title>
        <authorList>
            <person name="Church D.M."/>
            <person name="Schneider V.A."/>
            <person name="Graves T."/>
            <person name="Auger K."/>
            <person name="Cunningham F."/>
            <person name="Bouk N."/>
            <person name="Chen H.C."/>
            <person name="Agarwala R."/>
            <person name="McLaren W.M."/>
            <person name="Ritchie G.R."/>
            <person name="Albracht D."/>
            <person name="Kremitzki M."/>
            <person name="Rock S."/>
            <person name="Kotkiewicz H."/>
            <person name="Kremitzki C."/>
            <person name="Wollam A."/>
            <person name="Trani L."/>
            <person name="Fulton L."/>
            <person name="Fulton R."/>
            <person name="Matthews L."/>
            <person name="Whitehead S."/>
            <person name="Chow W."/>
            <person name="Torrance J."/>
            <person name="Dunn M."/>
            <person name="Harden G."/>
            <person name="Threadgold G."/>
            <person name="Wood J."/>
            <person name="Collins J."/>
            <person name="Heath P."/>
            <person name="Griffiths G."/>
            <person name="Pelan S."/>
            <person name="Grafham D."/>
            <person name="Eichler E.E."/>
            <person name="Weinstock G."/>
            <person name="Mardis E.R."/>
            <person name="Wilson R.K."/>
            <person name="Howe K."/>
            <person name="Flicek P."/>
            <person name="Hubbard T."/>
        </authorList>
    </citation>
    <scope>NUCLEOTIDE SEQUENCE [LARGE SCALE GENOMIC DNA]</scope>
    <source>
        <strain evidence="2 4">C57BL/6J</strain>
    </source>
</reference>
<gene>
    <name evidence="2 3" type="primary">Akip1</name>
    <name evidence="3" type="synonym">D930014E17Rik</name>
</gene>
<name>D3YXP0_MOUSE</name>
<evidence type="ECO:0000313" key="2">
    <source>
        <dbReference type="Ensembl" id="ENSMUSP00000115021.2"/>
    </source>
</evidence>
<dbReference type="Proteomes" id="UP000000589">
    <property type="component" value="Chromosome 7"/>
</dbReference>
<dbReference type="VEuPathDB" id="HostDB:ENSMUSG00000031023"/>
<dbReference type="HOGENOM" id="CLU_1717444_0_0_1"/>
<feature type="non-terminal residue" evidence="2">
    <location>
        <position position="153"/>
    </location>
</feature>